<evidence type="ECO:0000256" key="3">
    <source>
        <dbReference type="RuleBase" id="RU000363"/>
    </source>
</evidence>
<dbReference type="PRINTS" id="PR00080">
    <property type="entry name" value="SDRFAMILY"/>
</dbReference>
<comment type="caution">
    <text evidence="4">The sequence shown here is derived from an EMBL/GenBank/DDBJ whole genome shotgun (WGS) entry which is preliminary data.</text>
</comment>
<dbReference type="InterPro" id="IPR036291">
    <property type="entry name" value="NAD(P)-bd_dom_sf"/>
</dbReference>
<comment type="similarity">
    <text evidence="1 3">Belongs to the short-chain dehydrogenases/reductases (SDR) family.</text>
</comment>
<dbReference type="STRING" id="379893.GCA_001297775_02651"/>
<dbReference type="InterPro" id="IPR002347">
    <property type="entry name" value="SDR_fam"/>
</dbReference>
<dbReference type="InterPro" id="IPR051911">
    <property type="entry name" value="SDR_oxidoreductase"/>
</dbReference>
<dbReference type="NCBIfam" id="NF005065">
    <property type="entry name" value="PRK06482.1"/>
    <property type="match status" value="1"/>
</dbReference>
<dbReference type="GO" id="GO:0016491">
    <property type="term" value="F:oxidoreductase activity"/>
    <property type="evidence" value="ECO:0007669"/>
    <property type="project" value="UniProtKB-KW"/>
</dbReference>
<dbReference type="EMBL" id="JNGI01000128">
    <property type="protein sequence ID" value="KNC91404.1"/>
    <property type="molecule type" value="Genomic_DNA"/>
</dbReference>
<dbReference type="SUPFAM" id="SSF51735">
    <property type="entry name" value="NAD(P)-binding Rossmann-fold domains"/>
    <property type="match status" value="1"/>
</dbReference>
<name>A0A0L0GRB2_9ENTR</name>
<dbReference type="PRINTS" id="PR00081">
    <property type="entry name" value="GDHRDH"/>
</dbReference>
<reference evidence="4 5" key="1">
    <citation type="journal article" date="2015" name="Appl. Environ. Microbiol.">
        <title>The Enterobacterium Trabulsiella odontotermitis Presents Novel Adaptations Related to Its Association with Fungus-Growing Termites.</title>
        <authorList>
            <person name="Sapountzis P."/>
            <person name="Gruntjes T."/>
            <person name="Otani S."/>
            <person name="Estevez J."/>
            <person name="da Costa R.R."/>
            <person name="Plunkett G.3rd."/>
            <person name="Perna N.T."/>
            <person name="Poulsen M."/>
        </authorList>
    </citation>
    <scope>NUCLEOTIDE SEQUENCE [LARGE SCALE GENOMIC DNA]</scope>
    <source>
        <strain evidence="4 5">12</strain>
    </source>
</reference>
<evidence type="ECO:0000313" key="4">
    <source>
        <dbReference type="EMBL" id="KNC91404.1"/>
    </source>
</evidence>
<dbReference type="OrthoDB" id="9775296at2"/>
<keyword evidence="2" id="KW-0560">Oxidoreductase</keyword>
<evidence type="ECO:0000256" key="1">
    <source>
        <dbReference type="ARBA" id="ARBA00006484"/>
    </source>
</evidence>
<dbReference type="Pfam" id="PF00106">
    <property type="entry name" value="adh_short"/>
    <property type="match status" value="1"/>
</dbReference>
<proteinExistence type="inferred from homology"/>
<dbReference type="Proteomes" id="UP000037393">
    <property type="component" value="Unassembled WGS sequence"/>
</dbReference>
<dbReference type="PATRIC" id="fig|379893.4.peg.453"/>
<dbReference type="PANTHER" id="PTHR43976">
    <property type="entry name" value="SHORT CHAIN DEHYDROGENASE"/>
    <property type="match status" value="1"/>
</dbReference>
<dbReference type="CDD" id="cd05374">
    <property type="entry name" value="17beta-HSD-like_SDR_c"/>
    <property type="match status" value="1"/>
</dbReference>
<protein>
    <submittedName>
        <fullName evidence="4">Short-chain dehydrogenase</fullName>
    </submittedName>
</protein>
<dbReference type="RefSeq" id="WP_049857582.1">
    <property type="nucleotide sequence ID" value="NZ_JNGI01000128.1"/>
</dbReference>
<accession>A0A0L0GRB2</accession>
<gene>
    <name evidence="4" type="ORF">GM31_02210</name>
</gene>
<evidence type="ECO:0000313" key="5">
    <source>
        <dbReference type="Proteomes" id="UP000037393"/>
    </source>
</evidence>
<dbReference type="AlphaFoldDB" id="A0A0L0GRB2"/>
<organism evidence="4 5">
    <name type="scientific">Trabulsiella odontotermitis</name>
    <dbReference type="NCBI Taxonomy" id="379893"/>
    <lineage>
        <taxon>Bacteria</taxon>
        <taxon>Pseudomonadati</taxon>
        <taxon>Pseudomonadota</taxon>
        <taxon>Gammaproteobacteria</taxon>
        <taxon>Enterobacterales</taxon>
        <taxon>Enterobacteriaceae</taxon>
        <taxon>Trabulsiella</taxon>
    </lineage>
</organism>
<evidence type="ECO:0000256" key="2">
    <source>
        <dbReference type="ARBA" id="ARBA00023002"/>
    </source>
</evidence>
<dbReference type="Gene3D" id="3.40.50.720">
    <property type="entry name" value="NAD(P)-binding Rossmann-like Domain"/>
    <property type="match status" value="1"/>
</dbReference>
<sequence length="277" mass="29594">MSNKTWFITGTSTGLGRLMTERLLARGDKVIATLRKPGALDDLLAQYRGQLHVLLLDVTDATAIRRVVQQAFDHGERIDVLVSNAGYGLFGAAEEVNDAQIERQIATNLTGSIQLIRAALPHLRQQGGGRIVQISSEGGQIAWPNFSLYHATKWGIEGFIESVAQEVAPFGIDFLIAEPGPTATNFASGLDIAPLMACYENTPAGEVRRGLADGSIAINGDAVKTVAAIIAATDSKKPPFRLALGSKAYYSISEALHGRLQELEAGRNIALSVDKDG</sequence>
<keyword evidence="5" id="KW-1185">Reference proteome</keyword>
<dbReference type="PANTHER" id="PTHR43976:SF16">
    <property type="entry name" value="SHORT-CHAIN DEHYDROGENASE_REDUCTASE FAMILY PROTEIN"/>
    <property type="match status" value="1"/>
</dbReference>